<protein>
    <submittedName>
        <fullName evidence="1 2">Uncharacterized protein</fullName>
    </submittedName>
</protein>
<sequence length="88" mass="10280">MEVSCFSFSRRLPAHVIRKEKAMSGYSLSRAIDRMLLSEGLCWRKRSHSIEMFTFGMKIDEQRFEDARPTMLEGAVKHLSCPIRIVWS</sequence>
<dbReference type="Proteomes" id="UP000002051">
    <property type="component" value="Chromosome 8"/>
</dbReference>
<dbReference type="AlphaFoldDB" id="A0A072TZF5"/>
<evidence type="ECO:0000313" key="1">
    <source>
        <dbReference type="EMBL" id="KEH18905.1"/>
    </source>
</evidence>
<keyword evidence="3" id="KW-1185">Reference proteome</keyword>
<reference evidence="1 3" key="2">
    <citation type="journal article" date="2014" name="BMC Genomics">
        <title>An improved genome release (version Mt4.0) for the model legume Medicago truncatula.</title>
        <authorList>
            <person name="Tang H."/>
            <person name="Krishnakumar V."/>
            <person name="Bidwell S."/>
            <person name="Rosen B."/>
            <person name="Chan A."/>
            <person name="Zhou S."/>
            <person name="Gentzbittel L."/>
            <person name="Childs K.L."/>
            <person name="Yandell M."/>
            <person name="Gundlach H."/>
            <person name="Mayer K.F."/>
            <person name="Schwartz D.C."/>
            <person name="Town C.D."/>
        </authorList>
    </citation>
    <scope>GENOME REANNOTATION</scope>
    <source>
        <strain evidence="1">A17</strain>
        <strain evidence="2 3">cv. Jemalong A17</strain>
    </source>
</reference>
<dbReference type="PaxDb" id="3880-AES75212"/>
<reference evidence="2" key="3">
    <citation type="submission" date="2015-04" db="UniProtKB">
        <authorList>
            <consortium name="EnsemblPlants"/>
        </authorList>
    </citation>
    <scope>IDENTIFICATION</scope>
    <source>
        <strain evidence="2">cv. Jemalong A17</strain>
    </source>
</reference>
<dbReference type="EMBL" id="CM001224">
    <property type="protein sequence ID" value="KEH18905.1"/>
    <property type="molecule type" value="Genomic_DNA"/>
</dbReference>
<dbReference type="HOGENOM" id="CLU_2472522_0_0_1"/>
<organism evidence="1 3">
    <name type="scientific">Medicago truncatula</name>
    <name type="common">Barrel medic</name>
    <name type="synonym">Medicago tribuloides</name>
    <dbReference type="NCBI Taxonomy" id="3880"/>
    <lineage>
        <taxon>Eukaryota</taxon>
        <taxon>Viridiplantae</taxon>
        <taxon>Streptophyta</taxon>
        <taxon>Embryophyta</taxon>
        <taxon>Tracheophyta</taxon>
        <taxon>Spermatophyta</taxon>
        <taxon>Magnoliopsida</taxon>
        <taxon>eudicotyledons</taxon>
        <taxon>Gunneridae</taxon>
        <taxon>Pentapetalae</taxon>
        <taxon>rosids</taxon>
        <taxon>fabids</taxon>
        <taxon>Fabales</taxon>
        <taxon>Fabaceae</taxon>
        <taxon>Papilionoideae</taxon>
        <taxon>50 kb inversion clade</taxon>
        <taxon>NPAAA clade</taxon>
        <taxon>Hologalegina</taxon>
        <taxon>IRL clade</taxon>
        <taxon>Trifolieae</taxon>
        <taxon>Medicago</taxon>
    </lineage>
</organism>
<accession>A0A072TZF5</accession>
<reference evidence="1 3" key="1">
    <citation type="journal article" date="2011" name="Nature">
        <title>The Medicago genome provides insight into the evolution of rhizobial symbioses.</title>
        <authorList>
            <person name="Young N.D."/>
            <person name="Debelle F."/>
            <person name="Oldroyd G.E."/>
            <person name="Geurts R."/>
            <person name="Cannon S.B."/>
            <person name="Udvardi M.K."/>
            <person name="Benedito V.A."/>
            <person name="Mayer K.F."/>
            <person name="Gouzy J."/>
            <person name="Schoof H."/>
            <person name="Van de Peer Y."/>
            <person name="Proost S."/>
            <person name="Cook D.R."/>
            <person name="Meyers B.C."/>
            <person name="Spannagl M."/>
            <person name="Cheung F."/>
            <person name="De Mita S."/>
            <person name="Krishnakumar V."/>
            <person name="Gundlach H."/>
            <person name="Zhou S."/>
            <person name="Mudge J."/>
            <person name="Bharti A.K."/>
            <person name="Murray J.D."/>
            <person name="Naoumkina M.A."/>
            <person name="Rosen B."/>
            <person name="Silverstein K.A."/>
            <person name="Tang H."/>
            <person name="Rombauts S."/>
            <person name="Zhao P.X."/>
            <person name="Zhou P."/>
            <person name="Barbe V."/>
            <person name="Bardou P."/>
            <person name="Bechner M."/>
            <person name="Bellec A."/>
            <person name="Berger A."/>
            <person name="Berges H."/>
            <person name="Bidwell S."/>
            <person name="Bisseling T."/>
            <person name="Choisne N."/>
            <person name="Couloux A."/>
            <person name="Denny R."/>
            <person name="Deshpande S."/>
            <person name="Dai X."/>
            <person name="Doyle J.J."/>
            <person name="Dudez A.M."/>
            <person name="Farmer A.D."/>
            <person name="Fouteau S."/>
            <person name="Franken C."/>
            <person name="Gibelin C."/>
            <person name="Gish J."/>
            <person name="Goldstein S."/>
            <person name="Gonzalez A.J."/>
            <person name="Green P.J."/>
            <person name="Hallab A."/>
            <person name="Hartog M."/>
            <person name="Hua A."/>
            <person name="Humphray S.J."/>
            <person name="Jeong D.H."/>
            <person name="Jing Y."/>
            <person name="Jocker A."/>
            <person name="Kenton S.M."/>
            <person name="Kim D.J."/>
            <person name="Klee K."/>
            <person name="Lai H."/>
            <person name="Lang C."/>
            <person name="Lin S."/>
            <person name="Macmil S.L."/>
            <person name="Magdelenat G."/>
            <person name="Matthews L."/>
            <person name="McCorrison J."/>
            <person name="Monaghan E.L."/>
            <person name="Mun J.H."/>
            <person name="Najar F.Z."/>
            <person name="Nicholson C."/>
            <person name="Noirot C."/>
            <person name="O'Bleness M."/>
            <person name="Paule C.R."/>
            <person name="Poulain J."/>
            <person name="Prion F."/>
            <person name="Qin B."/>
            <person name="Qu C."/>
            <person name="Retzel E.F."/>
            <person name="Riddle C."/>
            <person name="Sallet E."/>
            <person name="Samain S."/>
            <person name="Samson N."/>
            <person name="Sanders I."/>
            <person name="Saurat O."/>
            <person name="Scarpelli C."/>
            <person name="Schiex T."/>
            <person name="Segurens B."/>
            <person name="Severin A.J."/>
            <person name="Sherrier D.J."/>
            <person name="Shi R."/>
            <person name="Sims S."/>
            <person name="Singer S.R."/>
            <person name="Sinharoy S."/>
            <person name="Sterck L."/>
            <person name="Viollet A."/>
            <person name="Wang B.B."/>
            <person name="Wang K."/>
            <person name="Wang M."/>
            <person name="Wang X."/>
            <person name="Warfsmann J."/>
            <person name="Weissenbach J."/>
            <person name="White D.D."/>
            <person name="White J.D."/>
            <person name="Wiley G.B."/>
            <person name="Wincker P."/>
            <person name="Xing Y."/>
            <person name="Yang L."/>
            <person name="Yao Z."/>
            <person name="Ying F."/>
            <person name="Zhai J."/>
            <person name="Zhou L."/>
            <person name="Zuber A."/>
            <person name="Denarie J."/>
            <person name="Dixon R.A."/>
            <person name="May G.D."/>
            <person name="Schwartz D.C."/>
            <person name="Rogers J."/>
            <person name="Quetier F."/>
            <person name="Town C.D."/>
            <person name="Roe B.A."/>
        </authorList>
    </citation>
    <scope>NUCLEOTIDE SEQUENCE [LARGE SCALE GENOMIC DNA]</scope>
    <source>
        <strain evidence="1">A17</strain>
        <strain evidence="2 3">cv. Jemalong A17</strain>
    </source>
</reference>
<name>A0A072TZF5_MEDTR</name>
<proteinExistence type="predicted"/>
<dbReference type="EnsemblPlants" id="KEH18905">
    <property type="protein sequence ID" value="KEH18905"/>
    <property type="gene ID" value="MTR_8g031460"/>
</dbReference>
<evidence type="ECO:0000313" key="3">
    <source>
        <dbReference type="Proteomes" id="UP000002051"/>
    </source>
</evidence>
<gene>
    <name evidence="1" type="ordered locus">MTR_8g031460</name>
</gene>
<evidence type="ECO:0000313" key="2">
    <source>
        <dbReference type="EnsemblPlants" id="KEH18905"/>
    </source>
</evidence>